<accession>A0A7G9LBY6</accession>
<reference evidence="3 4" key="1">
    <citation type="submission" date="2020-08" db="EMBL/GenBank/DDBJ databases">
        <title>Polaribacter sp. L12M9 isolated from gut of the Korean scallop.</title>
        <authorList>
            <person name="Jeong Y.S."/>
        </authorList>
    </citation>
    <scope>NUCLEOTIDE SEQUENCE [LARGE SCALE GENOMIC DNA]</scope>
    <source>
        <strain evidence="3 4">L12M9</strain>
    </source>
</reference>
<feature type="transmembrane region" description="Helical" evidence="1">
    <location>
        <begin position="24"/>
        <end position="45"/>
    </location>
</feature>
<dbReference type="RefSeq" id="WP_187483018.1">
    <property type="nucleotide sequence ID" value="NZ_CP060695.1"/>
</dbReference>
<sequence length="98" mass="11687">MEHNYIEEQEYIKAKKKVKEIKDFYMHLAVMIFAFPIVVTVNLMFVPHFHFFWLAGFGMLFSVAIHWVQVFGFSKLGLGNDWEEKKIKQIMTENGKNR</sequence>
<keyword evidence="4" id="KW-1185">Reference proteome</keyword>
<evidence type="ECO:0000259" key="2">
    <source>
        <dbReference type="Pfam" id="PF13239"/>
    </source>
</evidence>
<keyword evidence="1" id="KW-0812">Transmembrane</keyword>
<feature type="transmembrane region" description="Helical" evidence="1">
    <location>
        <begin position="51"/>
        <end position="78"/>
    </location>
</feature>
<keyword evidence="1" id="KW-0472">Membrane</keyword>
<evidence type="ECO:0000256" key="1">
    <source>
        <dbReference type="SAM" id="Phobius"/>
    </source>
</evidence>
<dbReference type="KEGG" id="ppec:H9W90_03180"/>
<dbReference type="InterPro" id="IPR025698">
    <property type="entry name" value="2TM_dom"/>
</dbReference>
<dbReference type="Pfam" id="PF13239">
    <property type="entry name" value="2TM"/>
    <property type="match status" value="1"/>
</dbReference>
<gene>
    <name evidence="3" type="ORF">H9W90_03180</name>
</gene>
<evidence type="ECO:0000313" key="4">
    <source>
        <dbReference type="Proteomes" id="UP000515808"/>
    </source>
</evidence>
<proteinExistence type="predicted"/>
<protein>
    <submittedName>
        <fullName evidence="3">2TM domain-containing protein</fullName>
    </submittedName>
</protein>
<dbReference type="EMBL" id="CP060695">
    <property type="protein sequence ID" value="QNM86135.1"/>
    <property type="molecule type" value="Genomic_DNA"/>
</dbReference>
<dbReference type="Proteomes" id="UP000515808">
    <property type="component" value="Chromosome"/>
</dbReference>
<keyword evidence="1" id="KW-1133">Transmembrane helix</keyword>
<dbReference type="AlphaFoldDB" id="A0A7G9LBY6"/>
<organism evidence="3 4">
    <name type="scientific">Polaribacter pectinis</name>
    <dbReference type="NCBI Taxonomy" id="2738844"/>
    <lineage>
        <taxon>Bacteria</taxon>
        <taxon>Pseudomonadati</taxon>
        <taxon>Bacteroidota</taxon>
        <taxon>Flavobacteriia</taxon>
        <taxon>Flavobacteriales</taxon>
        <taxon>Flavobacteriaceae</taxon>
    </lineage>
</organism>
<evidence type="ECO:0000313" key="3">
    <source>
        <dbReference type="EMBL" id="QNM86135.1"/>
    </source>
</evidence>
<feature type="domain" description="2TM" evidence="2">
    <location>
        <begin position="13"/>
        <end position="91"/>
    </location>
</feature>
<name>A0A7G9LBY6_9FLAO</name>